<dbReference type="AlphaFoldDB" id="Q53KA7"/>
<dbReference type="EMBL" id="DP000010">
    <property type="protein sequence ID" value="ABA93157.1"/>
    <property type="molecule type" value="Genomic_DNA"/>
</dbReference>
<evidence type="ECO:0000313" key="2">
    <source>
        <dbReference type="EMBL" id="AAX95835.1"/>
    </source>
</evidence>
<feature type="domain" description="Reverse transcriptase zinc-binding" evidence="1">
    <location>
        <begin position="65"/>
        <end position="148"/>
    </location>
</feature>
<gene>
    <name evidence="3" type="ordered locus">LOC_Os11g22380</name>
</gene>
<reference evidence="2" key="1">
    <citation type="submission" date="2003-08" db="EMBL/GenBank/DDBJ databases">
        <authorList>
            <person name="Buell C."/>
            <person name="Yuan Q."/>
            <person name="Ouyang S."/>
            <person name="Liu J."/>
            <person name="Wang A."/>
            <person name="Maiti R."/>
            <person name="Hamilton J."/>
            <person name="Jones K."/>
            <person name="Tallon L."/>
            <person name="Feldblyum T."/>
            <person name="Tsitrin T."/>
            <person name="Bera J."/>
            <person name="Kim M."/>
            <person name="Jin S."/>
            <person name="Fadrosh D."/>
            <person name="Vuong H."/>
            <person name="Overton II L."/>
            <person name="Reardon M."/>
            <person name="Weaver B."/>
            <person name="Johri S."/>
            <person name="Lewis M."/>
            <person name="Utterback T."/>
            <person name="Van Aken S."/>
            <person name="Wortman J."/>
            <person name="Haas B."/>
            <person name="Koo H."/>
            <person name="Zismann V."/>
            <person name="Hsiao J."/>
            <person name="Iobst S."/>
            <person name="de Vazeilles A."/>
            <person name="White O."/>
            <person name="Salzberg S."/>
            <person name="Fraser C."/>
        </authorList>
    </citation>
    <scope>NUCLEOTIDE SEQUENCE</scope>
</reference>
<protein>
    <recommendedName>
        <fullName evidence="1">Reverse transcriptase zinc-binding domain-containing protein</fullName>
    </recommendedName>
</protein>
<proteinExistence type="predicted"/>
<evidence type="ECO:0000259" key="1">
    <source>
        <dbReference type="Pfam" id="PF13966"/>
    </source>
</evidence>
<organism evidence="2">
    <name type="scientific">Oryza sativa subsp. japonica</name>
    <name type="common">Rice</name>
    <dbReference type="NCBI Taxonomy" id="39947"/>
    <lineage>
        <taxon>Eukaryota</taxon>
        <taxon>Viridiplantae</taxon>
        <taxon>Streptophyta</taxon>
        <taxon>Embryophyta</taxon>
        <taxon>Tracheophyta</taxon>
        <taxon>Spermatophyta</taxon>
        <taxon>Magnoliopsida</taxon>
        <taxon>Liliopsida</taxon>
        <taxon>Poales</taxon>
        <taxon>Poaceae</taxon>
        <taxon>BOP clade</taxon>
        <taxon>Oryzoideae</taxon>
        <taxon>Oryzeae</taxon>
        <taxon>Oryzinae</taxon>
        <taxon>Oryza</taxon>
        <taxon>Oryza sativa</taxon>
    </lineage>
</organism>
<dbReference type="EMBL" id="AC146546">
    <property type="protein sequence ID" value="AAX95835.1"/>
    <property type="molecule type" value="Genomic_DNA"/>
</dbReference>
<sequence length="148" mass="17056">MGHVESDSSGLDSIILNYNIISMTYLLHVNGLDSLLKLYIYFLRVELQEGTDDTVTWRWSSNGTYSANSAYKIQFVGSIQDNRSDFFWKAKTENKCKFFGWLMIHRKILTADKLLLRGWDNSRICPLCGVEPETATHLLMDCTFTKQV</sequence>
<accession>Q53KA7</accession>
<reference evidence="3" key="3">
    <citation type="submission" date="2005-04" db="EMBL/GenBank/DDBJ databases">
        <authorList>
            <person name="Buell C.R."/>
            <person name="Wing R.A."/>
            <person name="McCombie W.A."/>
            <person name="Ouyang S."/>
        </authorList>
    </citation>
    <scope>NUCLEOTIDE SEQUENCE</scope>
</reference>
<dbReference type="Pfam" id="PF13966">
    <property type="entry name" value="zf-RVT"/>
    <property type="match status" value="1"/>
</dbReference>
<dbReference type="InterPro" id="IPR026960">
    <property type="entry name" value="RVT-Znf"/>
</dbReference>
<evidence type="ECO:0000313" key="3">
    <source>
        <dbReference type="EMBL" id="ABA93157.1"/>
    </source>
</evidence>
<reference evidence="2" key="4">
    <citation type="submission" date="2005-04" db="EMBL/GenBank/DDBJ databases">
        <authorList>
            <person name="Buell R."/>
        </authorList>
    </citation>
    <scope>NUCLEOTIDE SEQUENCE</scope>
</reference>
<reference evidence="3" key="2">
    <citation type="journal article" date="2005" name="BMC Biol.">
        <title>The sequence of rice chromosomes 11 and 12, rich in disease resistance genes and recent gene duplications.</title>
        <authorList>
            <consortium name="The rice chromosomes 11 and 12 sequencing consortia"/>
        </authorList>
    </citation>
    <scope>NUCLEOTIDE SEQUENCE [LARGE SCALE GENOMIC DNA]</scope>
</reference>
<name>Q53KA7_ORYSJ</name>